<organism evidence="1 2">
    <name type="scientific">Polytolypa hystricis (strain UAMH7299)</name>
    <dbReference type="NCBI Taxonomy" id="1447883"/>
    <lineage>
        <taxon>Eukaryota</taxon>
        <taxon>Fungi</taxon>
        <taxon>Dikarya</taxon>
        <taxon>Ascomycota</taxon>
        <taxon>Pezizomycotina</taxon>
        <taxon>Eurotiomycetes</taxon>
        <taxon>Eurotiomycetidae</taxon>
        <taxon>Onygenales</taxon>
        <taxon>Onygenales incertae sedis</taxon>
        <taxon>Polytolypa</taxon>
    </lineage>
</organism>
<protein>
    <submittedName>
        <fullName evidence="1">Uncharacterized protein</fullName>
    </submittedName>
</protein>
<evidence type="ECO:0000313" key="2">
    <source>
        <dbReference type="Proteomes" id="UP000224634"/>
    </source>
</evidence>
<dbReference type="EMBL" id="PDNA01000096">
    <property type="protein sequence ID" value="PGH14166.1"/>
    <property type="molecule type" value="Genomic_DNA"/>
</dbReference>
<accession>A0A2B7XY76</accession>
<comment type="caution">
    <text evidence="1">The sequence shown here is derived from an EMBL/GenBank/DDBJ whole genome shotgun (WGS) entry which is preliminary data.</text>
</comment>
<dbReference type="Proteomes" id="UP000224634">
    <property type="component" value="Unassembled WGS sequence"/>
</dbReference>
<gene>
    <name evidence="1" type="ORF">AJ80_06035</name>
</gene>
<reference evidence="1 2" key="1">
    <citation type="submission" date="2017-10" db="EMBL/GenBank/DDBJ databases">
        <title>Comparative genomics in systemic dimorphic fungi from Ajellomycetaceae.</title>
        <authorList>
            <person name="Munoz J.F."/>
            <person name="Mcewen J.G."/>
            <person name="Clay O.K."/>
            <person name="Cuomo C.A."/>
        </authorList>
    </citation>
    <scope>NUCLEOTIDE SEQUENCE [LARGE SCALE GENOMIC DNA]</scope>
    <source>
        <strain evidence="1 2">UAMH7299</strain>
    </source>
</reference>
<name>A0A2B7XY76_POLH7</name>
<dbReference type="AlphaFoldDB" id="A0A2B7XY76"/>
<keyword evidence="2" id="KW-1185">Reference proteome</keyword>
<sequence>MPPTAPKGWDSRMLTNLLSAWDSGTHNLEMLKRRLDLTYRLKDSSYGVDFLASVLVQHERMKEKEEGGGLEDGHCALAGRWGFNVKLMLIVGKCGGSVGF</sequence>
<evidence type="ECO:0000313" key="1">
    <source>
        <dbReference type="EMBL" id="PGH14166.1"/>
    </source>
</evidence>
<proteinExistence type="predicted"/>